<dbReference type="Proteomes" id="UP000812961">
    <property type="component" value="Unassembled WGS sequence"/>
</dbReference>
<accession>A0ABS7GAH6</accession>
<keyword evidence="3" id="KW-1185">Reference proteome</keyword>
<organism evidence="2 3">
    <name type="scientific">Chitinophaga rhizophila</name>
    <dbReference type="NCBI Taxonomy" id="2866212"/>
    <lineage>
        <taxon>Bacteria</taxon>
        <taxon>Pseudomonadati</taxon>
        <taxon>Bacteroidota</taxon>
        <taxon>Chitinophagia</taxon>
        <taxon>Chitinophagales</taxon>
        <taxon>Chitinophagaceae</taxon>
        <taxon>Chitinophaga</taxon>
    </lineage>
</organism>
<name>A0ABS7GAH6_9BACT</name>
<gene>
    <name evidence="2" type="ORF">K1Y79_10025</name>
</gene>
<feature type="region of interest" description="Disordered" evidence="1">
    <location>
        <begin position="623"/>
        <end position="644"/>
    </location>
</feature>
<dbReference type="EMBL" id="JAICCF010000002">
    <property type="protein sequence ID" value="MBW8684667.1"/>
    <property type="molecule type" value="Genomic_DNA"/>
</dbReference>
<dbReference type="RefSeq" id="WP_220249884.1">
    <property type="nucleotide sequence ID" value="NZ_JAICCF010000002.1"/>
</dbReference>
<comment type="caution">
    <text evidence="2">The sequence shown here is derived from an EMBL/GenBank/DDBJ whole genome shotgun (WGS) entry which is preliminary data.</text>
</comment>
<feature type="compositionally biased region" description="Polar residues" evidence="1">
    <location>
        <begin position="624"/>
        <end position="636"/>
    </location>
</feature>
<protein>
    <submittedName>
        <fullName evidence="2">Uncharacterized protein</fullName>
    </submittedName>
</protein>
<evidence type="ECO:0000313" key="3">
    <source>
        <dbReference type="Proteomes" id="UP000812961"/>
    </source>
</evidence>
<evidence type="ECO:0000256" key="1">
    <source>
        <dbReference type="SAM" id="MobiDB-lite"/>
    </source>
</evidence>
<feature type="region of interest" description="Disordered" evidence="1">
    <location>
        <begin position="311"/>
        <end position="334"/>
    </location>
</feature>
<proteinExistence type="predicted"/>
<sequence length="722" mass="80912">MTYETKIVMKDAVRNAATVVNSSPLKQHPAIHPFQFNSLPGNSRRAPVVQRVEIKTGVGKDPAGTNNHNVTEMEVVNALYKKFLAFSKHDYPSPIHIDHKSNAARTNWDDEHALGEPRNLGDKPLNALWQIVMDYKKSRTLGLINITSEKNEGLSTARYNQYGPTSYSTGGRDTMVYKYPLKEEAVEDEKAAKTASDKGVSYKLAITKFKEIRTATKLTDAEIAAGILSFYKDGVVPKIIQDKQQARNFGYLVTLMTVPESVRSVGTFAFGLIMLDNISKGKATSEETFEAPAGVMTQIEGREQIRSDNAKIKAAKGRVEKEKKKEKSKQKISEKDAKLAKKAIAAVAPKYKDAIDRGGLYAPAFTGSKPPLNQMEDKAEAGDLSLHGDNVKETEPVYYWNTTLKRYNTMVKVFMNGHPELLSFKKRIKSKERVIRKLTDRIIDHFGIGTEITAPTTTRREIGREASKVLHNMNMEIQPEKFQKPDLIPSAGALGVSAFTFAAARQGEEEEEFTEDLFERQGRTHTSFSSSFASHELRPSSPTRGFGEVLDDVGSFVTSNRALRRDDTTGTFSGIPDEMEYLSHDLSLSRTSREINTSLLVEQKAKADEERRMAKKRKAVVLNPTGQKGRTDNSSGSEHRRKFSTPQMRKMQFIGDIQKVVTDILVTIQEQYSKKEMLAMIKGHEPFMEFVRGRLATETDLKMSDAEVENIISNQLNLFGFR</sequence>
<evidence type="ECO:0000313" key="2">
    <source>
        <dbReference type="EMBL" id="MBW8684667.1"/>
    </source>
</evidence>
<reference evidence="2 3" key="1">
    <citation type="submission" date="2021-08" db="EMBL/GenBank/DDBJ databases">
        <title>The genome sequence of Chitinophaga sp. B61.</title>
        <authorList>
            <person name="Zhang X."/>
        </authorList>
    </citation>
    <scope>NUCLEOTIDE SEQUENCE [LARGE SCALE GENOMIC DNA]</scope>
    <source>
        <strain evidence="2 3">B61</strain>
    </source>
</reference>